<proteinExistence type="predicted"/>
<protein>
    <recommendedName>
        <fullName evidence="4">G domain-containing protein</fullName>
    </recommendedName>
</protein>
<dbReference type="Proteomes" id="UP001238603">
    <property type="component" value="Unassembled WGS sequence"/>
</dbReference>
<dbReference type="SUPFAM" id="SSF52540">
    <property type="entry name" value="P-loop containing nucleoside triphosphate hydrolases"/>
    <property type="match status" value="2"/>
</dbReference>
<keyword evidence="1" id="KW-1133">Transmembrane helix</keyword>
<evidence type="ECO:0000313" key="2">
    <source>
        <dbReference type="EMBL" id="MDL5032043.1"/>
    </source>
</evidence>
<reference evidence="2 3" key="1">
    <citation type="submission" date="2023-06" db="EMBL/GenBank/DDBJ databases">
        <title>Pelomonas sp. APW6 16S ribosomal RNA gene genome sequencing and assembly.</title>
        <authorList>
            <person name="Woo H."/>
        </authorList>
    </citation>
    <scope>NUCLEOTIDE SEQUENCE [LARGE SCALE GENOMIC DNA]</scope>
    <source>
        <strain evidence="2 3">APW6</strain>
    </source>
</reference>
<dbReference type="EMBL" id="JASVDS010000002">
    <property type="protein sequence ID" value="MDL5032043.1"/>
    <property type="molecule type" value="Genomic_DNA"/>
</dbReference>
<dbReference type="Gene3D" id="3.40.50.300">
    <property type="entry name" value="P-loop containing nucleotide triphosphate hydrolases"/>
    <property type="match status" value="1"/>
</dbReference>
<keyword evidence="3" id="KW-1185">Reference proteome</keyword>
<name>A0ABT7LGR6_9BURK</name>
<comment type="caution">
    <text evidence="2">The sequence shown here is derived from an EMBL/GenBank/DDBJ whole genome shotgun (WGS) entry which is preliminary data.</text>
</comment>
<evidence type="ECO:0000313" key="3">
    <source>
        <dbReference type="Proteomes" id="UP001238603"/>
    </source>
</evidence>
<organism evidence="2 3">
    <name type="scientific">Roseateles subflavus</name>
    <dbReference type="NCBI Taxonomy" id="3053353"/>
    <lineage>
        <taxon>Bacteria</taxon>
        <taxon>Pseudomonadati</taxon>
        <taxon>Pseudomonadota</taxon>
        <taxon>Betaproteobacteria</taxon>
        <taxon>Burkholderiales</taxon>
        <taxon>Sphaerotilaceae</taxon>
        <taxon>Roseateles</taxon>
    </lineage>
</organism>
<evidence type="ECO:0000256" key="1">
    <source>
        <dbReference type="SAM" id="Phobius"/>
    </source>
</evidence>
<evidence type="ECO:0008006" key="4">
    <source>
        <dbReference type="Google" id="ProtNLM"/>
    </source>
</evidence>
<gene>
    <name evidence="2" type="ORF">QRD43_08990</name>
</gene>
<dbReference type="InterPro" id="IPR027417">
    <property type="entry name" value="P-loop_NTPase"/>
</dbReference>
<keyword evidence="1" id="KW-0812">Transmembrane</keyword>
<keyword evidence="1" id="KW-0472">Membrane</keyword>
<accession>A0ABT7LGR6</accession>
<feature type="transmembrane region" description="Helical" evidence="1">
    <location>
        <begin position="637"/>
        <end position="659"/>
    </location>
</feature>
<dbReference type="RefSeq" id="WP_285982145.1">
    <property type="nucleotide sequence ID" value="NZ_JASVDS010000002.1"/>
</dbReference>
<sequence>MPDIETAPLHRRDMKRLHSRELYKELASEIRHILHSVEALQEDPQANGVKRTVNAVLEPLSQESEARIQELARNAEWDTFVIGFYGETNAGKSTVVETLRILLGEAGKLDERRAFREIQERYGLSADSLRQAQLEVETAAQACEDCTQAHAREQAEREGEVEAASAELRATASEMARRRAAMNRWQRFLALFRQDPAAAVLLQKTQRLKAAEAALAQALDSHQARISGLRDVLASRQQALDGRRAQLDLLLPHADGRIIGNGRSDFTLQSQLYRFEVQGQRFALIDVPGIEGSEGKVEQAIWEAVQKAHAVFYVTPKPAAPQKGEDGKPGTLEKIKRHLGDQTEGWTLYNKGATNPMALSAPELLNADEQRSLADLDRKLREQLGSHYARTLSISARPAFLAVAECLVPGGTDAATRDKFLGKFDRDSLLAKSNLPALVDLLSGPLVKGQQDKIMRSNLFKGRQLVHRTLAGIEGIYEDHLKPFKAELAVVVKDSTQQMDLSVRALSTRLDNVASAAVRQFIKALREDAYDYIDGDVSNDALRSYFADARDRRMAEATASLTSALEHEFASFREEVADALERFRDFANDLQSSFGSIRIAGSTAPLKLDLSQGIDWTGLISTAIGGLLLAWNPGGWLILATGIATVLLGLAKSFIGFFSSDYKKAQQCKAIDQQLDSMRGSLLEGIRADLKRSVESVESEMETMKAAMRVPLENATALNKIVKRSIDKLKLLAASMAAPGDI</sequence>